<evidence type="ECO:0000313" key="4">
    <source>
        <dbReference type="Proteomes" id="UP001290455"/>
    </source>
</evidence>
<comment type="caution">
    <text evidence="3">The sequence shown here is derived from an EMBL/GenBank/DDBJ whole genome shotgun (WGS) entry which is preliminary data.</text>
</comment>
<sequence>MKLKFLTIICTFIAFTIFCGDTSNAKTESVDYNRVSNNANGNHFAYDGKGYIYYPDWKDAYGIIKESIKNPKVKKELVKDQWVGEVFFHNGWIYYNDLERTGSLFRVKSNGTSKKQLSKKRTYYLNEYKGSLYYNVMLDEDDDNSWYIQKMNLKTKKVVNLKKLSVNQVQVVNGLIYMVDGDNQIFKMKVSGKDFEELKVNSWNHQSYFSIDKLMVVAGEVYYRAHRGDFFALENDQVSIPVILQDSGERGRVGPNRIDNPDQVISYIIRNNDLYYILDSYKEDGTVYKELWHMNRVSKVKNKLSTLPFTYLSLYLAGNSLYIWDNNGAYKKILTLK</sequence>
<accession>A0ABU5IXK5</accession>
<feature type="signal peptide" evidence="1">
    <location>
        <begin position="1"/>
        <end position="25"/>
    </location>
</feature>
<evidence type="ECO:0000256" key="1">
    <source>
        <dbReference type="SAM" id="SignalP"/>
    </source>
</evidence>
<keyword evidence="4" id="KW-1185">Reference proteome</keyword>
<dbReference type="InterPro" id="IPR032485">
    <property type="entry name" value="LRP1-like_beta_prop"/>
</dbReference>
<dbReference type="EMBL" id="JAXOFX010000004">
    <property type="protein sequence ID" value="MDZ5471879.1"/>
    <property type="molecule type" value="Genomic_DNA"/>
</dbReference>
<organism evidence="3 4">
    <name type="scientific">Robertmurraya mangrovi</name>
    <dbReference type="NCBI Taxonomy" id="3098077"/>
    <lineage>
        <taxon>Bacteria</taxon>
        <taxon>Bacillati</taxon>
        <taxon>Bacillota</taxon>
        <taxon>Bacilli</taxon>
        <taxon>Bacillales</taxon>
        <taxon>Bacillaceae</taxon>
        <taxon>Robertmurraya</taxon>
    </lineage>
</organism>
<keyword evidence="1" id="KW-0732">Signal</keyword>
<evidence type="ECO:0000313" key="3">
    <source>
        <dbReference type="EMBL" id="MDZ5471879.1"/>
    </source>
</evidence>
<reference evidence="3 4" key="1">
    <citation type="submission" date="2023-11" db="EMBL/GenBank/DDBJ databases">
        <title>Bacillus jintuensis, isolated from a mudflat on the Beibu Gulf coast.</title>
        <authorList>
            <person name="Li M."/>
        </authorList>
    </citation>
    <scope>NUCLEOTIDE SEQUENCE [LARGE SCALE GENOMIC DNA]</scope>
    <source>
        <strain evidence="3 4">31A1R</strain>
    </source>
</reference>
<dbReference type="Pfam" id="PF16472">
    <property type="entry name" value="DUF5050"/>
    <property type="match status" value="1"/>
</dbReference>
<dbReference type="Proteomes" id="UP001290455">
    <property type="component" value="Unassembled WGS sequence"/>
</dbReference>
<feature type="domain" description="Prolow-density lipoprotein receptor-related protein 1-like beta-propeller" evidence="2">
    <location>
        <begin position="33"/>
        <end position="200"/>
    </location>
</feature>
<feature type="chain" id="PRO_5045214408" evidence="1">
    <location>
        <begin position="26"/>
        <end position="337"/>
    </location>
</feature>
<proteinExistence type="predicted"/>
<name>A0ABU5IXK5_9BACI</name>
<dbReference type="SUPFAM" id="SSF69304">
    <property type="entry name" value="Tricorn protease N-terminal domain"/>
    <property type="match status" value="1"/>
</dbReference>
<gene>
    <name evidence="3" type="ORF">SM124_08970</name>
</gene>
<protein>
    <submittedName>
        <fullName evidence="3">DUF5050 domain-containing protein</fullName>
    </submittedName>
</protein>
<dbReference type="RefSeq" id="WP_322446168.1">
    <property type="nucleotide sequence ID" value="NZ_JAXOFX010000004.1"/>
</dbReference>
<evidence type="ECO:0000259" key="2">
    <source>
        <dbReference type="Pfam" id="PF16472"/>
    </source>
</evidence>